<dbReference type="EMBL" id="GL380889">
    <property type="protein sequence ID" value="EGT32675.1"/>
    <property type="molecule type" value="Genomic_DNA"/>
</dbReference>
<organism evidence="2">
    <name type="scientific">Caenorhabditis brenneri</name>
    <name type="common">Nematode worm</name>
    <dbReference type="NCBI Taxonomy" id="135651"/>
    <lineage>
        <taxon>Eukaryota</taxon>
        <taxon>Metazoa</taxon>
        <taxon>Ecdysozoa</taxon>
        <taxon>Nematoda</taxon>
        <taxon>Chromadorea</taxon>
        <taxon>Rhabditida</taxon>
        <taxon>Rhabditina</taxon>
        <taxon>Rhabditomorpha</taxon>
        <taxon>Rhabditoidea</taxon>
        <taxon>Rhabditidae</taxon>
        <taxon>Peloderinae</taxon>
        <taxon>Caenorhabditis</taxon>
    </lineage>
</organism>
<dbReference type="AlphaFoldDB" id="G0PKM2"/>
<dbReference type="HOGENOM" id="CLU_2869669_0_0_1"/>
<gene>
    <name evidence="1" type="ORF">CAEBREN_16160</name>
</gene>
<evidence type="ECO:0000313" key="1">
    <source>
        <dbReference type="EMBL" id="EGT32675.1"/>
    </source>
</evidence>
<protein>
    <submittedName>
        <fullName evidence="1">Uncharacterized protein</fullName>
    </submittedName>
</protein>
<sequence>MLECTRCGFRGNADEYIRHALSCLAICATCRQHVSVAGYHNHDCHLVVPPLPEDIPVDPGIDSF</sequence>
<keyword evidence="2" id="KW-1185">Reference proteome</keyword>
<reference evidence="2" key="1">
    <citation type="submission" date="2011-07" db="EMBL/GenBank/DDBJ databases">
        <authorList>
            <consortium name="Caenorhabditis brenneri Sequencing and Analysis Consortium"/>
            <person name="Wilson R.K."/>
        </authorList>
    </citation>
    <scope>NUCLEOTIDE SEQUENCE [LARGE SCALE GENOMIC DNA]</scope>
    <source>
        <strain evidence="2">PB2801</strain>
    </source>
</reference>
<dbReference type="InParanoid" id="G0PKM2"/>
<name>G0PKM2_CAEBE</name>
<evidence type="ECO:0000313" key="2">
    <source>
        <dbReference type="Proteomes" id="UP000008068"/>
    </source>
</evidence>
<proteinExistence type="predicted"/>
<accession>G0PKM2</accession>
<dbReference type="Proteomes" id="UP000008068">
    <property type="component" value="Unassembled WGS sequence"/>
</dbReference>